<feature type="compositionally biased region" description="Basic and acidic residues" evidence="1">
    <location>
        <begin position="404"/>
        <end position="413"/>
    </location>
</feature>
<protein>
    <submittedName>
        <fullName evidence="2">Uncharacterized protein</fullName>
    </submittedName>
</protein>
<feature type="compositionally biased region" description="Basic residues" evidence="1">
    <location>
        <begin position="32"/>
        <end position="42"/>
    </location>
</feature>
<dbReference type="InParanoid" id="A0A078A3N6"/>
<proteinExistence type="predicted"/>
<feature type="compositionally biased region" description="Low complexity" evidence="1">
    <location>
        <begin position="172"/>
        <end position="182"/>
    </location>
</feature>
<evidence type="ECO:0000313" key="2">
    <source>
        <dbReference type="EMBL" id="CDW76143.1"/>
    </source>
</evidence>
<feature type="compositionally biased region" description="Basic and acidic residues" evidence="1">
    <location>
        <begin position="454"/>
        <end position="464"/>
    </location>
</feature>
<feature type="region of interest" description="Disordered" evidence="1">
    <location>
        <begin position="402"/>
        <end position="422"/>
    </location>
</feature>
<evidence type="ECO:0000313" key="3">
    <source>
        <dbReference type="Proteomes" id="UP000039865"/>
    </source>
</evidence>
<feature type="compositionally biased region" description="Polar residues" evidence="1">
    <location>
        <begin position="1"/>
        <end position="10"/>
    </location>
</feature>
<feature type="region of interest" description="Disordered" evidence="1">
    <location>
        <begin position="164"/>
        <end position="193"/>
    </location>
</feature>
<name>A0A078A3N6_STYLE</name>
<gene>
    <name evidence="2" type="primary">Contig18690.g19852</name>
    <name evidence="2" type="ORF">STYLEM_5141</name>
</gene>
<feature type="region of interest" description="Disordered" evidence="1">
    <location>
        <begin position="1"/>
        <end position="49"/>
    </location>
</feature>
<feature type="compositionally biased region" description="Low complexity" evidence="1">
    <location>
        <begin position="11"/>
        <end position="31"/>
    </location>
</feature>
<keyword evidence="3" id="KW-1185">Reference proteome</keyword>
<accession>A0A078A3N6</accession>
<dbReference type="AlphaFoldDB" id="A0A078A3N6"/>
<feature type="region of interest" description="Disordered" evidence="1">
    <location>
        <begin position="454"/>
        <end position="481"/>
    </location>
</feature>
<reference evidence="2 3" key="1">
    <citation type="submission" date="2014-06" db="EMBL/GenBank/DDBJ databases">
        <authorList>
            <person name="Swart Estienne"/>
        </authorList>
    </citation>
    <scope>NUCLEOTIDE SEQUENCE [LARGE SCALE GENOMIC DNA]</scope>
    <source>
        <strain evidence="2 3">130c</strain>
    </source>
</reference>
<evidence type="ECO:0000256" key="1">
    <source>
        <dbReference type="SAM" id="MobiDB-lite"/>
    </source>
</evidence>
<dbReference type="Proteomes" id="UP000039865">
    <property type="component" value="Unassembled WGS sequence"/>
</dbReference>
<dbReference type="EMBL" id="CCKQ01004996">
    <property type="protein sequence ID" value="CDW76143.1"/>
    <property type="molecule type" value="Genomic_DNA"/>
</dbReference>
<organism evidence="2 3">
    <name type="scientific">Stylonychia lemnae</name>
    <name type="common">Ciliate</name>
    <dbReference type="NCBI Taxonomy" id="5949"/>
    <lineage>
        <taxon>Eukaryota</taxon>
        <taxon>Sar</taxon>
        <taxon>Alveolata</taxon>
        <taxon>Ciliophora</taxon>
        <taxon>Intramacronucleata</taxon>
        <taxon>Spirotrichea</taxon>
        <taxon>Stichotrichia</taxon>
        <taxon>Sporadotrichida</taxon>
        <taxon>Oxytrichidae</taxon>
        <taxon>Stylonychinae</taxon>
        <taxon>Stylonychia</taxon>
    </lineage>
</organism>
<sequence>MNNKSSKKLYQSSNIISSQKQIQQKVQSSPSKPKHTGTRVRSKNGSVDVTEIHIDQIRPKFNKAALGHSNVKLNDGGEDNNGPKAAYASFNLASDSTTPVIISVKGHMLSNQNNESQDFSNFTFDQREQTIQPDKVKRRTIDLTQSVQLNSNDALLLVGYTTSAPKKHDRNQSVSSQKSNQSLCKERRSRKERLNQKNWDQLNSSNISSIMEENQGALHLKILNPEQQDKNRFNHSFDETPGFNQQLQREVSLDKLLSKVENGGKILNFAQNAAAIKIQRVYRTFKIWKLIKRMAAQKIENKQQARLQRILSAKFILRNSKQKLEALSNGWRLRRCLSLLEYKVRDFVDETDQKKKNKQRRRFHQMLEKVLQKKLYIKKYMNQDIENSKAQKLMYKSMIVSPRNRADSKEKKLTRQKSAVLENNNLSSTMNMFRGRKPWNNSLNKDINQVLKKDLVDPKLERSRQQQQTKKPRADLTNLSSLDKNNQTNLFRINNESRKSNHMYQMLKYTSAENTTSNRMKNDIKSRIIADLDKQNEKVSFLLSRKNIRDTDKQKVSKVNTSQVLRTEHSPTFQRTAYGAKLVCNQMRSSIMTPQRRLDKSPDRFNYLSGVPQSDKKAIQSEKEKILRIQNQYKKQFAELESLMDYIVDQELSNYDSKCQNNKYEAMVSQKAKLFIKSQKLHGDIKEAMDKIFNHSKRKYMN</sequence>